<sequence length="545" mass="60685">MQNGRISDFLPGSVSELQRNQASEFKSTRYTIPANFRALGRLEWISSPGPNDKGARRAANPSPGNYLLTTPPASPSLPVKRRRWRKRKKAINESARNTTQARRTVNEHSCSGPLIKQTPCNRGHWQTSFRELGLGNGTDSPGTRPKLSRRARAGIIEGDQRNLGEGDSEKLRRSEIVRRKDTLRRRKEDGGRWKARVLGVSRPCWLGTWLGKRECNGGKFKLDDCCGPSEHTATCQLYHSPWVRVAGSESLWPSTPEPQFRFTPEVHEQHMVALLVNSLKENRKLGGPRQGGAIDGLRTHPPRFYLLTTPEDNHRTVKETLSARLSRPAARPQASSVVLRGPTQSRGTAFHCMTQRAGFIESLSGVRYLVNGEVSDGGMSGHERQDVPDGGGRKNCRTAALLPQQLPHWTAWCRTDVTLPQCHAFGCSCGSLHKGSTKLKPAIRGPSLWCPFFKRLGTTKQDLFQSTKVTRLSSKEAKRCLHWMVVRRNEGSLFLLSPDVRPKVRYTPLLSGGLAAVDPHHSQLLHGTQGSYLSHATLSYTLSRS</sequence>
<feature type="compositionally biased region" description="Polar residues" evidence="1">
    <location>
        <begin position="118"/>
        <end position="129"/>
    </location>
</feature>
<gene>
    <name evidence="2" type="ORF">FB45DRAFT_862782</name>
</gene>
<accession>A0AAD7C8B9</accession>
<evidence type="ECO:0000256" key="1">
    <source>
        <dbReference type="SAM" id="MobiDB-lite"/>
    </source>
</evidence>
<name>A0AAD7C8B9_9AGAR</name>
<dbReference type="AlphaFoldDB" id="A0AAD7C8B9"/>
<evidence type="ECO:0000313" key="2">
    <source>
        <dbReference type="EMBL" id="KAJ7641662.1"/>
    </source>
</evidence>
<comment type="caution">
    <text evidence="2">The sequence shown here is derived from an EMBL/GenBank/DDBJ whole genome shotgun (WGS) entry which is preliminary data.</text>
</comment>
<feature type="compositionally biased region" description="Basic residues" evidence="1">
    <location>
        <begin position="79"/>
        <end position="89"/>
    </location>
</feature>
<dbReference type="EMBL" id="JARKIF010000004">
    <property type="protein sequence ID" value="KAJ7641662.1"/>
    <property type="molecule type" value="Genomic_DNA"/>
</dbReference>
<feature type="region of interest" description="Disordered" evidence="1">
    <location>
        <begin position="47"/>
        <end position="153"/>
    </location>
</feature>
<evidence type="ECO:0000313" key="3">
    <source>
        <dbReference type="Proteomes" id="UP001221142"/>
    </source>
</evidence>
<proteinExistence type="predicted"/>
<organism evidence="2 3">
    <name type="scientific">Roridomyces roridus</name>
    <dbReference type="NCBI Taxonomy" id="1738132"/>
    <lineage>
        <taxon>Eukaryota</taxon>
        <taxon>Fungi</taxon>
        <taxon>Dikarya</taxon>
        <taxon>Basidiomycota</taxon>
        <taxon>Agaricomycotina</taxon>
        <taxon>Agaricomycetes</taxon>
        <taxon>Agaricomycetidae</taxon>
        <taxon>Agaricales</taxon>
        <taxon>Marasmiineae</taxon>
        <taxon>Mycenaceae</taxon>
        <taxon>Roridomyces</taxon>
    </lineage>
</organism>
<keyword evidence="3" id="KW-1185">Reference proteome</keyword>
<dbReference type="Proteomes" id="UP001221142">
    <property type="component" value="Unassembled WGS sequence"/>
</dbReference>
<protein>
    <submittedName>
        <fullName evidence="2">Uncharacterized protein</fullName>
    </submittedName>
</protein>
<reference evidence="2" key="1">
    <citation type="submission" date="2023-03" db="EMBL/GenBank/DDBJ databases">
        <title>Massive genome expansion in bonnet fungi (Mycena s.s.) driven by repeated elements and novel gene families across ecological guilds.</title>
        <authorList>
            <consortium name="Lawrence Berkeley National Laboratory"/>
            <person name="Harder C.B."/>
            <person name="Miyauchi S."/>
            <person name="Viragh M."/>
            <person name="Kuo A."/>
            <person name="Thoen E."/>
            <person name="Andreopoulos B."/>
            <person name="Lu D."/>
            <person name="Skrede I."/>
            <person name="Drula E."/>
            <person name="Henrissat B."/>
            <person name="Morin E."/>
            <person name="Kohler A."/>
            <person name="Barry K."/>
            <person name="LaButti K."/>
            <person name="Morin E."/>
            <person name="Salamov A."/>
            <person name="Lipzen A."/>
            <person name="Mereny Z."/>
            <person name="Hegedus B."/>
            <person name="Baldrian P."/>
            <person name="Stursova M."/>
            <person name="Weitz H."/>
            <person name="Taylor A."/>
            <person name="Grigoriev I.V."/>
            <person name="Nagy L.G."/>
            <person name="Martin F."/>
            <person name="Kauserud H."/>
        </authorList>
    </citation>
    <scope>NUCLEOTIDE SEQUENCE</scope>
    <source>
        <strain evidence="2">9284</strain>
    </source>
</reference>
<feature type="compositionally biased region" description="Polar residues" evidence="1">
    <location>
        <begin position="94"/>
        <end position="109"/>
    </location>
</feature>